<proteinExistence type="predicted"/>
<gene>
    <name evidence="1" type="ORF">SFRICE_016170</name>
</gene>
<organism evidence="1">
    <name type="scientific">Spodoptera frugiperda</name>
    <name type="common">Fall armyworm</name>
    <dbReference type="NCBI Taxonomy" id="7108"/>
    <lineage>
        <taxon>Eukaryota</taxon>
        <taxon>Metazoa</taxon>
        <taxon>Ecdysozoa</taxon>
        <taxon>Arthropoda</taxon>
        <taxon>Hexapoda</taxon>
        <taxon>Insecta</taxon>
        <taxon>Pterygota</taxon>
        <taxon>Neoptera</taxon>
        <taxon>Endopterygota</taxon>
        <taxon>Lepidoptera</taxon>
        <taxon>Glossata</taxon>
        <taxon>Ditrysia</taxon>
        <taxon>Noctuoidea</taxon>
        <taxon>Noctuidae</taxon>
        <taxon>Amphipyrinae</taxon>
        <taxon>Spodoptera</taxon>
    </lineage>
</organism>
<evidence type="ECO:0000313" key="1">
    <source>
        <dbReference type="EMBL" id="SOQ46018.1"/>
    </source>
</evidence>
<reference evidence="1" key="1">
    <citation type="submission" date="2016-07" db="EMBL/GenBank/DDBJ databases">
        <authorList>
            <person name="Bretaudeau A."/>
        </authorList>
    </citation>
    <scope>NUCLEOTIDE SEQUENCE</scope>
    <source>
        <strain evidence="1">Rice</strain>
        <tissue evidence="1">Whole body</tissue>
    </source>
</reference>
<dbReference type="AlphaFoldDB" id="A0A2H1VYW9"/>
<accession>A0A2H1VYW9</accession>
<dbReference type="EMBL" id="ODYU01005298">
    <property type="protein sequence ID" value="SOQ46018.1"/>
    <property type="molecule type" value="Genomic_DNA"/>
</dbReference>
<name>A0A2H1VYW9_SPOFR</name>
<protein>
    <submittedName>
        <fullName evidence="1">SFRICE_016170</fullName>
    </submittedName>
</protein>
<sequence>MTDGAWPPCSLVVSDDVADDGARLPKSNLFRDLQASNIRINKKAIGIIRPEERGRCLASSYLSMFKYKCGRAFNDEMDPIGSFMSLGCAGLQCSGVFMVVSSVDPGLQKLQRFTNANKYKLQTAMLVENLKDESFEKKQIPIGVITPAASLALRNS</sequence>